<evidence type="ECO:0000259" key="1">
    <source>
        <dbReference type="Pfam" id="PF02589"/>
    </source>
</evidence>
<dbReference type="Pfam" id="PF02589">
    <property type="entry name" value="LUD_dom"/>
    <property type="match status" value="1"/>
</dbReference>
<proteinExistence type="predicted"/>
<dbReference type="InterPro" id="IPR003741">
    <property type="entry name" value="LUD_dom"/>
</dbReference>
<dbReference type="Gene3D" id="3.40.50.10420">
    <property type="entry name" value="NagB/RpiA/CoA transferase-like"/>
    <property type="match status" value="1"/>
</dbReference>
<accession>A0ABP9SE43</accession>
<dbReference type="PANTHER" id="PTHR43682">
    <property type="entry name" value="LACTATE UTILIZATION PROTEIN C"/>
    <property type="match status" value="1"/>
</dbReference>
<reference evidence="3" key="1">
    <citation type="journal article" date="2019" name="Int. J. Syst. Evol. Microbiol.">
        <title>The Global Catalogue of Microorganisms (GCM) 10K type strain sequencing project: providing services to taxonomists for standard genome sequencing and annotation.</title>
        <authorList>
            <consortium name="The Broad Institute Genomics Platform"/>
            <consortium name="The Broad Institute Genome Sequencing Center for Infectious Disease"/>
            <person name="Wu L."/>
            <person name="Ma J."/>
        </authorList>
    </citation>
    <scope>NUCLEOTIDE SEQUENCE [LARGE SCALE GENOMIC DNA]</scope>
    <source>
        <strain evidence="3">JCM 18720</strain>
    </source>
</reference>
<dbReference type="InterPro" id="IPR037171">
    <property type="entry name" value="NagB/RpiA_transferase-like"/>
</dbReference>
<sequence>MSSRNAILEALGRVTLPAAAMPVIDVEPNLEDLPGQFEASLNKVGGTLVRVKGLAEIQQYLDERVAEGQQVLSLVEGLKGNRELDAQRHDLKDVDHTLVHGQLAVAENGAVLIKDCDTGHRVAPYITEHLAAVVKADTLYPTMHQAVPKLDLAPGHHAAFIAGPSKTADIEQALVIGAHGASSMTVFLID</sequence>
<dbReference type="SUPFAM" id="SSF100950">
    <property type="entry name" value="NagB/RpiA/CoA transferase-like"/>
    <property type="match status" value="1"/>
</dbReference>
<evidence type="ECO:0000313" key="2">
    <source>
        <dbReference type="EMBL" id="GAA5194784.1"/>
    </source>
</evidence>
<organism evidence="2 3">
    <name type="scientific">Ferrimonas gelatinilytica</name>
    <dbReference type="NCBI Taxonomy" id="1255257"/>
    <lineage>
        <taxon>Bacteria</taxon>
        <taxon>Pseudomonadati</taxon>
        <taxon>Pseudomonadota</taxon>
        <taxon>Gammaproteobacteria</taxon>
        <taxon>Alteromonadales</taxon>
        <taxon>Ferrimonadaceae</taxon>
        <taxon>Ferrimonas</taxon>
    </lineage>
</organism>
<gene>
    <name evidence="2" type="ORF">GCM10025772_28530</name>
</gene>
<feature type="domain" description="LUD" evidence="1">
    <location>
        <begin position="86"/>
        <end position="189"/>
    </location>
</feature>
<comment type="caution">
    <text evidence="2">The sequence shown here is derived from an EMBL/GenBank/DDBJ whole genome shotgun (WGS) entry which is preliminary data.</text>
</comment>
<keyword evidence="3" id="KW-1185">Reference proteome</keyword>
<protein>
    <submittedName>
        <fullName evidence="2">LUD domain-containing protein</fullName>
    </submittedName>
</protein>
<dbReference type="InterPro" id="IPR024185">
    <property type="entry name" value="FTHF_cligase-like_sf"/>
</dbReference>
<dbReference type="Proteomes" id="UP001501600">
    <property type="component" value="Unassembled WGS sequence"/>
</dbReference>
<name>A0ABP9SE43_9GAMM</name>
<dbReference type="EMBL" id="BAABLF010000030">
    <property type="protein sequence ID" value="GAA5194784.1"/>
    <property type="molecule type" value="Genomic_DNA"/>
</dbReference>
<dbReference type="PANTHER" id="PTHR43682:SF1">
    <property type="entry name" value="LACTATE UTILIZATION PROTEIN C"/>
    <property type="match status" value="1"/>
</dbReference>
<evidence type="ECO:0000313" key="3">
    <source>
        <dbReference type="Proteomes" id="UP001501600"/>
    </source>
</evidence>